<evidence type="ECO:0000313" key="2">
    <source>
        <dbReference type="Proteomes" id="UP001529510"/>
    </source>
</evidence>
<sequence>ELLLSVIIQLDLSLSAPSSVLLHRRLFSTEIRSRSPADKLHISTVGLWVFAADVHRSSCSS</sequence>
<reference evidence="1 2" key="1">
    <citation type="submission" date="2024-05" db="EMBL/GenBank/DDBJ databases">
        <title>Genome sequencing and assembly of Indian major carp, Cirrhinus mrigala (Hamilton, 1822).</title>
        <authorList>
            <person name="Mohindra V."/>
            <person name="Chowdhury L.M."/>
            <person name="Lal K."/>
            <person name="Jena J.K."/>
        </authorList>
    </citation>
    <scope>NUCLEOTIDE SEQUENCE [LARGE SCALE GENOMIC DNA]</scope>
    <source>
        <strain evidence="1">CM1030</strain>
        <tissue evidence="1">Blood</tissue>
    </source>
</reference>
<protein>
    <submittedName>
        <fullName evidence="1">Uncharacterized protein</fullName>
    </submittedName>
</protein>
<gene>
    <name evidence="1" type="ORF">M9458_000098</name>
</gene>
<dbReference type="EMBL" id="JAMKFB020000001">
    <property type="protein sequence ID" value="KAL0202080.1"/>
    <property type="molecule type" value="Genomic_DNA"/>
</dbReference>
<name>A0ABD0RU65_CIRMR</name>
<feature type="non-terminal residue" evidence="1">
    <location>
        <position position="1"/>
    </location>
</feature>
<dbReference type="Proteomes" id="UP001529510">
    <property type="component" value="Unassembled WGS sequence"/>
</dbReference>
<comment type="caution">
    <text evidence="1">The sequence shown here is derived from an EMBL/GenBank/DDBJ whole genome shotgun (WGS) entry which is preliminary data.</text>
</comment>
<accession>A0ABD0RU65</accession>
<organism evidence="1 2">
    <name type="scientific">Cirrhinus mrigala</name>
    <name type="common">Mrigala</name>
    <dbReference type="NCBI Taxonomy" id="683832"/>
    <lineage>
        <taxon>Eukaryota</taxon>
        <taxon>Metazoa</taxon>
        <taxon>Chordata</taxon>
        <taxon>Craniata</taxon>
        <taxon>Vertebrata</taxon>
        <taxon>Euteleostomi</taxon>
        <taxon>Actinopterygii</taxon>
        <taxon>Neopterygii</taxon>
        <taxon>Teleostei</taxon>
        <taxon>Ostariophysi</taxon>
        <taxon>Cypriniformes</taxon>
        <taxon>Cyprinidae</taxon>
        <taxon>Labeoninae</taxon>
        <taxon>Labeonini</taxon>
        <taxon>Cirrhinus</taxon>
    </lineage>
</organism>
<keyword evidence="2" id="KW-1185">Reference proteome</keyword>
<evidence type="ECO:0000313" key="1">
    <source>
        <dbReference type="EMBL" id="KAL0202080.1"/>
    </source>
</evidence>
<proteinExistence type="predicted"/>
<dbReference type="AlphaFoldDB" id="A0ABD0RU65"/>